<keyword evidence="2 12" id="KW-1003">Cell membrane</keyword>
<dbReference type="InterPro" id="IPR027417">
    <property type="entry name" value="P-loop_NTPase"/>
</dbReference>
<dbReference type="EC" id="3.6.5.n1" evidence="11 12"/>
<dbReference type="PRINTS" id="PR00315">
    <property type="entry name" value="ELONGATNFCT"/>
</dbReference>
<dbReference type="InterPro" id="IPR035647">
    <property type="entry name" value="EFG_III/V"/>
</dbReference>
<keyword evidence="14" id="KW-0251">Elongation factor</keyword>
<evidence type="ECO:0000256" key="1">
    <source>
        <dbReference type="ARBA" id="ARBA00005454"/>
    </source>
</evidence>
<dbReference type="Proteomes" id="UP000266328">
    <property type="component" value="Unassembled WGS sequence"/>
</dbReference>
<feature type="binding site" evidence="12">
    <location>
        <begin position="16"/>
        <end position="21"/>
    </location>
    <ligand>
        <name>GTP</name>
        <dbReference type="ChEBI" id="CHEBI:37565"/>
    </ligand>
</feature>
<keyword evidence="5 12" id="KW-0648">Protein biosynthesis</keyword>
<protein>
    <recommendedName>
        <fullName evidence="11 12">Elongation factor 4</fullName>
        <shortName evidence="12">EF-4</shortName>
        <ecNumber evidence="11 12">3.6.5.n1</ecNumber>
    </recommendedName>
    <alternativeName>
        <fullName evidence="12">Ribosomal back-translocase LepA</fullName>
    </alternativeName>
</protein>
<dbReference type="Gene3D" id="3.30.70.240">
    <property type="match status" value="1"/>
</dbReference>
<dbReference type="InterPro" id="IPR000640">
    <property type="entry name" value="EFG_V-like"/>
</dbReference>
<dbReference type="EMBL" id="QXIS01000016">
    <property type="protein sequence ID" value="RIE06285.1"/>
    <property type="molecule type" value="Genomic_DNA"/>
</dbReference>
<dbReference type="PROSITE" id="PS51722">
    <property type="entry name" value="G_TR_2"/>
    <property type="match status" value="1"/>
</dbReference>
<dbReference type="GO" id="GO:0005886">
    <property type="term" value="C:plasma membrane"/>
    <property type="evidence" value="ECO:0007669"/>
    <property type="project" value="UniProtKB-SubCell"/>
</dbReference>
<dbReference type="AlphaFoldDB" id="A0A398CUH9"/>
<dbReference type="Pfam" id="PF00679">
    <property type="entry name" value="EFG_C"/>
    <property type="match status" value="1"/>
</dbReference>
<keyword evidence="3 12" id="KW-0547">Nucleotide-binding</keyword>
<accession>A0A398CUH9</accession>
<dbReference type="InterPro" id="IPR005225">
    <property type="entry name" value="Small_GTP-bd"/>
</dbReference>
<evidence type="ECO:0000313" key="15">
    <source>
        <dbReference type="Proteomes" id="UP000266328"/>
    </source>
</evidence>
<dbReference type="PANTHER" id="PTHR43512:SF4">
    <property type="entry name" value="TRANSLATION FACTOR GUF1 HOMOLOG, CHLOROPLASTIC"/>
    <property type="match status" value="1"/>
</dbReference>
<dbReference type="SMART" id="SM00838">
    <property type="entry name" value="EFG_C"/>
    <property type="match status" value="1"/>
</dbReference>
<dbReference type="GO" id="GO:0005525">
    <property type="term" value="F:GTP binding"/>
    <property type="evidence" value="ECO:0007669"/>
    <property type="project" value="UniProtKB-UniRule"/>
</dbReference>
<dbReference type="InterPro" id="IPR006297">
    <property type="entry name" value="EF-4"/>
</dbReference>
<dbReference type="GO" id="GO:0003924">
    <property type="term" value="F:GTPase activity"/>
    <property type="evidence" value="ECO:0007669"/>
    <property type="project" value="UniProtKB-UniRule"/>
</dbReference>
<dbReference type="GO" id="GO:0043022">
    <property type="term" value="F:ribosome binding"/>
    <property type="evidence" value="ECO:0007669"/>
    <property type="project" value="UniProtKB-UniRule"/>
</dbReference>
<evidence type="ECO:0000256" key="2">
    <source>
        <dbReference type="ARBA" id="ARBA00022475"/>
    </source>
</evidence>
<evidence type="ECO:0000256" key="9">
    <source>
        <dbReference type="ARBA" id="ARBA00057626"/>
    </source>
</evidence>
<proteinExistence type="inferred from homology"/>
<keyword evidence="4 12" id="KW-0378">Hydrolase</keyword>
<dbReference type="NCBIfam" id="TIGR00231">
    <property type="entry name" value="small_GTP"/>
    <property type="match status" value="1"/>
</dbReference>
<dbReference type="HAMAP" id="MF_00071">
    <property type="entry name" value="LepA"/>
    <property type="match status" value="1"/>
</dbReference>
<dbReference type="InterPro" id="IPR000795">
    <property type="entry name" value="T_Tr_GTP-bd_dom"/>
</dbReference>
<dbReference type="SUPFAM" id="SSF52540">
    <property type="entry name" value="P-loop containing nucleoside triphosphate hydrolases"/>
    <property type="match status" value="1"/>
</dbReference>
<evidence type="ECO:0000256" key="6">
    <source>
        <dbReference type="ARBA" id="ARBA00023134"/>
    </source>
</evidence>
<dbReference type="InterPro" id="IPR013842">
    <property type="entry name" value="LepA_CTD"/>
</dbReference>
<dbReference type="FunFam" id="3.30.70.240:FF:000007">
    <property type="entry name" value="Translation factor GUF1, mitochondrial"/>
    <property type="match status" value="1"/>
</dbReference>
<feature type="domain" description="Tr-type G" evidence="13">
    <location>
        <begin position="4"/>
        <end position="185"/>
    </location>
</feature>
<evidence type="ECO:0000256" key="10">
    <source>
        <dbReference type="ARBA" id="ARBA00061052"/>
    </source>
</evidence>
<keyword evidence="15" id="KW-1185">Reference proteome</keyword>
<dbReference type="Pfam" id="PF06421">
    <property type="entry name" value="LepA_C"/>
    <property type="match status" value="1"/>
</dbReference>
<dbReference type="RefSeq" id="WP_119088887.1">
    <property type="nucleotide sequence ID" value="NZ_QXIS01000016.1"/>
</dbReference>
<feature type="binding site" evidence="12">
    <location>
        <begin position="132"/>
        <end position="135"/>
    </location>
    <ligand>
        <name>GTP</name>
        <dbReference type="ChEBI" id="CHEBI:37565"/>
    </ligand>
</feature>
<dbReference type="CDD" id="cd03699">
    <property type="entry name" value="EF4_II"/>
    <property type="match status" value="1"/>
</dbReference>
<organism evidence="14 15">
    <name type="scientific">Candidatus Cryosericum terrychapinii</name>
    <dbReference type="NCBI Taxonomy" id="2290919"/>
    <lineage>
        <taxon>Bacteria</taxon>
        <taxon>Pseudomonadati</taxon>
        <taxon>Caldisericota/Cryosericota group</taxon>
        <taxon>Candidatus Cryosericota</taxon>
        <taxon>Candidatus Cryosericia</taxon>
        <taxon>Candidatus Cryosericales</taxon>
        <taxon>Candidatus Cryosericaceae</taxon>
        <taxon>Candidatus Cryosericum</taxon>
    </lineage>
</organism>
<comment type="similarity">
    <text evidence="1 12">Belongs to the TRAFAC class translation factor GTPase superfamily. Classic translation factor GTPase family. LepA subfamily.</text>
</comment>
<dbReference type="FunFam" id="2.40.30.10:FF:000015">
    <property type="entry name" value="Translation factor GUF1, mitochondrial"/>
    <property type="match status" value="1"/>
</dbReference>
<dbReference type="SUPFAM" id="SSF54980">
    <property type="entry name" value="EF-G C-terminal domain-like"/>
    <property type="match status" value="2"/>
</dbReference>
<sequence>MDPKSIRNFCIIAHIDHGKSTLADRFLERAGFILKNKGDQVLDQMDIEKERGITIKAHPIRLTYTGRDGSPVVFNLIDTPGHVDFTYEVSRSIAACEGAVLVVDATQGVEAQTVANTYLALNHNLTIITAVNKIDLPNADVDETKREIEEIIGLDASDASLVSAKTGLGVDELLRVIEDKVPSPSGDADAPLKCLVFDSHFDTYKGVVVHIRVFEGTIEKGDRIQFMATGTEFDVVEVGYFELTPVVTDALTVGDVGYFAAVIRVPAEVHIGDTVTSAARPTAEPVPGYRPVLPMVFAGLYPIDANDYEGLKSSLQRLQLNDASLTFEPESSGALGFGFRCGFSGLLHLEVITERLRREYNQDIIVTVPNVRYRVIKRNTGEEVLADSPSKFPPLGEIERIEEPFVKAEIVVPHEAIGDVMELTNKRRGIYINMSYPESRRAVLEYELPLSEIITDFFDRLKSITKGYGTLDYVLAGYRKERLAKVDVLVNGTPVDALSFIAHEDEVQHIARSMLQRLRKYVPRQMYEVALQAAIGGKIVARENIVQLRKDVLAKCYGGDVTRKRKLLEKQKEGKKKMKQIGKVSIPQEAFLSILKRESDD</sequence>
<reference evidence="14 15" key="1">
    <citation type="submission" date="2018-09" db="EMBL/GenBank/DDBJ databases">
        <title>Discovery and Ecogenomic Context for Candidatus Cryosericales, a Global Caldiserica Order Active in Thawing Permafrost.</title>
        <authorList>
            <person name="Martinez M.A."/>
            <person name="Woodcroft B.J."/>
            <person name="Ignacio Espinoza J.C."/>
            <person name="Zayed A."/>
            <person name="Singleton C.M."/>
            <person name="Boyd J."/>
            <person name="Li Y.-F."/>
            <person name="Purvine S."/>
            <person name="Maughan H."/>
            <person name="Hodgkins S.B."/>
            <person name="Anderson D."/>
            <person name="Sederholm M."/>
            <person name="Temperton B."/>
            <person name="Saleska S.R."/>
            <person name="Tyson G.W."/>
            <person name="Rich V.I."/>
        </authorList>
    </citation>
    <scope>NUCLEOTIDE SEQUENCE [LARGE SCALE GENOMIC DNA]</scope>
    <source>
        <strain evidence="14 15">SMC7</strain>
    </source>
</reference>
<dbReference type="GO" id="GO:0045727">
    <property type="term" value="P:positive regulation of translation"/>
    <property type="evidence" value="ECO:0007669"/>
    <property type="project" value="UniProtKB-UniRule"/>
</dbReference>
<dbReference type="Gene3D" id="2.40.30.10">
    <property type="entry name" value="Translation factors"/>
    <property type="match status" value="1"/>
</dbReference>
<dbReference type="InterPro" id="IPR009000">
    <property type="entry name" value="Transl_B-barrel_sf"/>
</dbReference>
<evidence type="ECO:0000256" key="7">
    <source>
        <dbReference type="ARBA" id="ARBA00023136"/>
    </source>
</evidence>
<dbReference type="InterPro" id="IPR035654">
    <property type="entry name" value="LepA_IV"/>
</dbReference>
<comment type="catalytic activity">
    <reaction evidence="8 12">
        <text>GTP + H2O = GDP + phosphate + H(+)</text>
        <dbReference type="Rhea" id="RHEA:19669"/>
        <dbReference type="ChEBI" id="CHEBI:15377"/>
        <dbReference type="ChEBI" id="CHEBI:15378"/>
        <dbReference type="ChEBI" id="CHEBI:37565"/>
        <dbReference type="ChEBI" id="CHEBI:43474"/>
        <dbReference type="ChEBI" id="CHEBI:58189"/>
        <dbReference type="EC" id="3.6.5.n1"/>
    </reaction>
</comment>
<comment type="subcellular location">
    <subcellularLocation>
        <location evidence="12">Cell membrane</location>
        <topology evidence="12">Peripheral membrane protein</topology>
        <orientation evidence="12">Cytoplasmic side</orientation>
    </subcellularLocation>
</comment>
<dbReference type="Gene3D" id="3.40.50.300">
    <property type="entry name" value="P-loop containing nucleotide triphosphate hydrolases"/>
    <property type="match status" value="1"/>
</dbReference>
<dbReference type="PANTHER" id="PTHR43512">
    <property type="entry name" value="TRANSLATION FACTOR GUF1-RELATED"/>
    <property type="match status" value="1"/>
</dbReference>
<comment type="caution">
    <text evidence="14">The sequence shown here is derived from an EMBL/GenBank/DDBJ whole genome shotgun (WGS) entry which is preliminary data.</text>
</comment>
<dbReference type="FunFam" id="3.30.70.870:FF:000004">
    <property type="entry name" value="Translation factor GUF1, mitochondrial"/>
    <property type="match status" value="1"/>
</dbReference>
<dbReference type="SUPFAM" id="SSF50447">
    <property type="entry name" value="Translation proteins"/>
    <property type="match status" value="1"/>
</dbReference>
<name>A0A398CUH9_9BACT</name>
<dbReference type="FunFam" id="3.30.70.2570:FF:000001">
    <property type="entry name" value="Translation factor GUF1, mitochondrial"/>
    <property type="match status" value="1"/>
</dbReference>
<dbReference type="GO" id="GO:0003746">
    <property type="term" value="F:translation elongation factor activity"/>
    <property type="evidence" value="ECO:0007669"/>
    <property type="project" value="UniProtKB-UniRule"/>
</dbReference>
<evidence type="ECO:0000256" key="11">
    <source>
        <dbReference type="ARBA" id="ARBA00066744"/>
    </source>
</evidence>
<dbReference type="CDD" id="cd03709">
    <property type="entry name" value="lepA_C"/>
    <property type="match status" value="1"/>
</dbReference>
<comment type="similarity">
    <text evidence="10">Belongs to the GTP-binding elongation factor family. LepA subfamily.</text>
</comment>
<keyword evidence="7 12" id="KW-0472">Membrane</keyword>
<dbReference type="CDD" id="cd01890">
    <property type="entry name" value="LepA"/>
    <property type="match status" value="1"/>
</dbReference>
<dbReference type="NCBIfam" id="TIGR01393">
    <property type="entry name" value="lepA"/>
    <property type="match status" value="1"/>
</dbReference>
<evidence type="ECO:0000313" key="14">
    <source>
        <dbReference type="EMBL" id="RIE06285.1"/>
    </source>
</evidence>
<evidence type="ECO:0000256" key="12">
    <source>
        <dbReference type="HAMAP-Rule" id="MF_00071"/>
    </source>
</evidence>
<dbReference type="Gene3D" id="3.30.70.2570">
    <property type="entry name" value="Elongation factor 4, C-terminal domain"/>
    <property type="match status" value="1"/>
</dbReference>
<evidence type="ECO:0000256" key="3">
    <source>
        <dbReference type="ARBA" id="ARBA00022741"/>
    </source>
</evidence>
<dbReference type="CDD" id="cd16260">
    <property type="entry name" value="EF4_III"/>
    <property type="match status" value="1"/>
</dbReference>
<dbReference type="FunFam" id="3.40.50.300:FF:000078">
    <property type="entry name" value="Elongation factor 4"/>
    <property type="match status" value="1"/>
</dbReference>
<evidence type="ECO:0000256" key="8">
    <source>
        <dbReference type="ARBA" id="ARBA00050293"/>
    </source>
</evidence>
<evidence type="ECO:0000256" key="5">
    <source>
        <dbReference type="ARBA" id="ARBA00022917"/>
    </source>
</evidence>
<comment type="function">
    <text evidence="9 12">Required for accurate and efficient protein synthesis under certain stress conditions. May act as a fidelity factor of the translation reaction, by catalyzing a one-codon backward translocation of tRNAs on improperly translocated ribosomes. Back-translocation proceeds from a post-translocation (POST) complex to a pre-translocation (PRE) complex, thus giving elongation factor G a second chance to translocate the tRNAs correctly. Binds to ribosomes in a GTP-dependent manner.</text>
</comment>
<dbReference type="Gene3D" id="3.30.70.870">
    <property type="entry name" value="Elongation Factor G (Translational Gtpase), domain 3"/>
    <property type="match status" value="1"/>
</dbReference>
<keyword evidence="6 12" id="KW-0342">GTP-binding</keyword>
<evidence type="ECO:0000256" key="4">
    <source>
        <dbReference type="ARBA" id="ARBA00022801"/>
    </source>
</evidence>
<evidence type="ECO:0000259" key="13">
    <source>
        <dbReference type="PROSITE" id="PS51722"/>
    </source>
</evidence>
<gene>
    <name evidence="12 14" type="primary">lepA</name>
    <name evidence="14" type="ORF">SMC7_02960</name>
</gene>
<dbReference type="OrthoDB" id="9804431at2"/>
<dbReference type="Pfam" id="PF00009">
    <property type="entry name" value="GTP_EFTU"/>
    <property type="match status" value="1"/>
</dbReference>
<dbReference type="InterPro" id="IPR038363">
    <property type="entry name" value="LepA_C_sf"/>
</dbReference>